<evidence type="ECO:0000313" key="3">
    <source>
        <dbReference type="EMBL" id="SPQ22848.1"/>
    </source>
</evidence>
<accession>A0A446BK38</accession>
<gene>
    <name evidence="3" type="ORF">TT172_LOCUS5267</name>
</gene>
<evidence type="ECO:0000256" key="2">
    <source>
        <dbReference type="SAM" id="Phobius"/>
    </source>
</evidence>
<dbReference type="EMBL" id="OUUZ01000009">
    <property type="protein sequence ID" value="SPQ22848.1"/>
    <property type="molecule type" value="Genomic_DNA"/>
</dbReference>
<feature type="transmembrane region" description="Helical" evidence="2">
    <location>
        <begin position="12"/>
        <end position="36"/>
    </location>
</feature>
<organism evidence="3 4">
    <name type="scientific">Thermothielavioides terrestris</name>
    <dbReference type="NCBI Taxonomy" id="2587410"/>
    <lineage>
        <taxon>Eukaryota</taxon>
        <taxon>Fungi</taxon>
        <taxon>Dikarya</taxon>
        <taxon>Ascomycota</taxon>
        <taxon>Pezizomycotina</taxon>
        <taxon>Sordariomycetes</taxon>
        <taxon>Sordariomycetidae</taxon>
        <taxon>Sordariales</taxon>
        <taxon>Chaetomiaceae</taxon>
        <taxon>Thermothielavioides</taxon>
    </lineage>
</organism>
<reference evidence="3 4" key="1">
    <citation type="submission" date="2018-04" db="EMBL/GenBank/DDBJ databases">
        <authorList>
            <person name="Huttner S."/>
            <person name="Dainat J."/>
        </authorList>
    </citation>
    <scope>NUCLEOTIDE SEQUENCE [LARGE SCALE GENOMIC DNA]</scope>
</reference>
<dbReference type="Gene3D" id="1.25.40.10">
    <property type="entry name" value="Tetratricopeptide repeat domain"/>
    <property type="match status" value="1"/>
</dbReference>
<evidence type="ECO:0000256" key="1">
    <source>
        <dbReference type="SAM" id="MobiDB-lite"/>
    </source>
</evidence>
<protein>
    <submittedName>
        <fullName evidence="3">E78fdafe-4033-4a4d-a8f8-5b3655952946</fullName>
    </submittedName>
</protein>
<feature type="region of interest" description="Disordered" evidence="1">
    <location>
        <begin position="101"/>
        <end position="131"/>
    </location>
</feature>
<evidence type="ECO:0000313" key="4">
    <source>
        <dbReference type="Proteomes" id="UP000289323"/>
    </source>
</evidence>
<dbReference type="InterPro" id="IPR011990">
    <property type="entry name" value="TPR-like_helical_dom_sf"/>
</dbReference>
<proteinExistence type="predicted"/>
<sequence length="276" mass="30861">MGVPSQKLSFVGFHMLMTASSLGYAPATLSLMAVLARAPDDMFSRWKPQLRDVEARFKRLLQTEKTPDALTLQGLLYLRERQSDAHALRYFDHAIQAARRMSPHNPDHPHQHSPPTTHQPAGPSTRPPRWTYEGSCYLERGHILLRQGQTDEATASFRVAALELDLADGYAELAKLLPPGAPTRETYLLKAAQAGNLEACRLLALDAADKAADPARGRAERAEAATLAREWALVEPDVGRREALLAQVAERVGDATEEQRRRRSDLWKWMMSKLRP</sequence>
<keyword evidence="2" id="KW-0812">Transmembrane</keyword>
<dbReference type="Proteomes" id="UP000289323">
    <property type="component" value="Unassembled WGS sequence"/>
</dbReference>
<dbReference type="AlphaFoldDB" id="A0A446BK38"/>
<keyword evidence="2" id="KW-0472">Membrane</keyword>
<dbReference type="SUPFAM" id="SSF48452">
    <property type="entry name" value="TPR-like"/>
    <property type="match status" value="1"/>
</dbReference>
<name>A0A446BK38_9PEZI</name>
<keyword evidence="2" id="KW-1133">Transmembrane helix</keyword>